<sequence>MTLAKITGSGIAALGMCVTVLWGCLIGERLMVQRGATEQARALHDLEVLRQQLRTPPVSAPILPRSHRRHSTEG</sequence>
<accession>A0A7V8NRB6</accession>
<dbReference type="EMBL" id="JACDQQ010001362">
    <property type="protein sequence ID" value="MBA0086119.1"/>
    <property type="molecule type" value="Genomic_DNA"/>
</dbReference>
<proteinExistence type="predicted"/>
<reference evidence="2" key="1">
    <citation type="submission" date="2020-06" db="EMBL/GenBank/DDBJ databases">
        <title>Legume-microbial interactions unlock mineral nutrients during tropical forest succession.</title>
        <authorList>
            <person name="Epihov D.Z."/>
        </authorList>
    </citation>
    <scope>NUCLEOTIDE SEQUENCE [LARGE SCALE GENOMIC DNA]</scope>
    <source>
        <strain evidence="2">Pan2503</strain>
    </source>
</reference>
<gene>
    <name evidence="2" type="ORF">HRJ53_14115</name>
</gene>
<name>A0A7V8NRB6_9BACT</name>
<protein>
    <submittedName>
        <fullName evidence="2">Uncharacterized protein</fullName>
    </submittedName>
</protein>
<keyword evidence="3" id="KW-1185">Reference proteome</keyword>
<keyword evidence="1" id="KW-1133">Transmembrane helix</keyword>
<evidence type="ECO:0000256" key="1">
    <source>
        <dbReference type="SAM" id="Phobius"/>
    </source>
</evidence>
<evidence type="ECO:0000313" key="3">
    <source>
        <dbReference type="Proteomes" id="UP000567293"/>
    </source>
</evidence>
<comment type="caution">
    <text evidence="2">The sequence shown here is derived from an EMBL/GenBank/DDBJ whole genome shotgun (WGS) entry which is preliminary data.</text>
</comment>
<evidence type="ECO:0000313" key="2">
    <source>
        <dbReference type="EMBL" id="MBA0086119.1"/>
    </source>
</evidence>
<keyword evidence="1" id="KW-0472">Membrane</keyword>
<dbReference type="AlphaFoldDB" id="A0A7V8NRB6"/>
<feature type="transmembrane region" description="Helical" evidence="1">
    <location>
        <begin position="6"/>
        <end position="25"/>
    </location>
</feature>
<dbReference type="Proteomes" id="UP000567293">
    <property type="component" value="Unassembled WGS sequence"/>
</dbReference>
<organism evidence="2 3">
    <name type="scientific">Candidatus Acidiferrum panamense</name>
    <dbReference type="NCBI Taxonomy" id="2741543"/>
    <lineage>
        <taxon>Bacteria</taxon>
        <taxon>Pseudomonadati</taxon>
        <taxon>Acidobacteriota</taxon>
        <taxon>Terriglobia</taxon>
        <taxon>Candidatus Acidiferrales</taxon>
        <taxon>Candidatus Acidiferrum</taxon>
    </lineage>
</organism>
<keyword evidence="1" id="KW-0812">Transmembrane</keyword>